<evidence type="ECO:0000313" key="3">
    <source>
        <dbReference type="Proteomes" id="UP001190700"/>
    </source>
</evidence>
<accession>A0AAE0LLM4</accession>
<evidence type="ECO:0000256" key="1">
    <source>
        <dbReference type="SAM" id="MobiDB-lite"/>
    </source>
</evidence>
<dbReference type="AlphaFoldDB" id="A0AAE0LLM4"/>
<protein>
    <submittedName>
        <fullName evidence="2">Uncharacterized protein</fullName>
    </submittedName>
</protein>
<organism evidence="2 3">
    <name type="scientific">Cymbomonas tetramitiformis</name>
    <dbReference type="NCBI Taxonomy" id="36881"/>
    <lineage>
        <taxon>Eukaryota</taxon>
        <taxon>Viridiplantae</taxon>
        <taxon>Chlorophyta</taxon>
        <taxon>Pyramimonadophyceae</taxon>
        <taxon>Pyramimonadales</taxon>
        <taxon>Pyramimonadaceae</taxon>
        <taxon>Cymbomonas</taxon>
    </lineage>
</organism>
<gene>
    <name evidence="2" type="ORF">CYMTET_3364</name>
</gene>
<comment type="caution">
    <text evidence="2">The sequence shown here is derived from an EMBL/GenBank/DDBJ whole genome shotgun (WGS) entry which is preliminary data.</text>
</comment>
<feature type="region of interest" description="Disordered" evidence="1">
    <location>
        <begin position="279"/>
        <end position="298"/>
    </location>
</feature>
<keyword evidence="3" id="KW-1185">Reference proteome</keyword>
<proteinExistence type="predicted"/>
<evidence type="ECO:0000313" key="2">
    <source>
        <dbReference type="EMBL" id="KAK3289204.1"/>
    </source>
</evidence>
<dbReference type="GO" id="GO:0004765">
    <property type="term" value="F:shikimate kinase activity"/>
    <property type="evidence" value="ECO:0007669"/>
    <property type="project" value="TreeGrafter"/>
</dbReference>
<reference evidence="2 3" key="1">
    <citation type="journal article" date="2015" name="Genome Biol. Evol.">
        <title>Comparative Genomics of a Bacterivorous Green Alga Reveals Evolutionary Causalities and Consequences of Phago-Mixotrophic Mode of Nutrition.</title>
        <authorList>
            <person name="Burns J.A."/>
            <person name="Paasch A."/>
            <person name="Narechania A."/>
            <person name="Kim E."/>
        </authorList>
    </citation>
    <scope>NUCLEOTIDE SEQUENCE [LARGE SCALE GENOMIC DNA]</scope>
    <source>
        <strain evidence="2 3">PLY_AMNH</strain>
    </source>
</reference>
<dbReference type="GO" id="GO:0005829">
    <property type="term" value="C:cytosol"/>
    <property type="evidence" value="ECO:0007669"/>
    <property type="project" value="TreeGrafter"/>
</dbReference>
<dbReference type="PANTHER" id="PTHR21087:SF23">
    <property type="entry name" value="INACTIVE SHIKIMATE KINASE LIKE 2, CHLOROPLASTIC-RELATED"/>
    <property type="match status" value="1"/>
</dbReference>
<dbReference type="EMBL" id="LGRX02000205">
    <property type="protein sequence ID" value="KAK3289204.1"/>
    <property type="molecule type" value="Genomic_DNA"/>
</dbReference>
<sequence>MVASFSRINCFPTAVATTSLSWHARFCPVVRPKCQAGRGVTLPSTTSRTKRPQARAQRAVTCALPDLDKLVQQELANASPKKRWLDMLGECTLGPTAENKGWREPSDVGAPAAPEDGKWAQLEGRNVYLVGSDGELNSLVAARLAVDIGYAAVSSTQLVELVAGQEFGQLSVEEVVDSEEAVLQQLSKTPDACVVGTCGGDASTLRGAPAWTNMGVGVTIWLDPSGFPDTNSDTTDMDSDMDRETDCDEKERDTYKSVDIRVQFPGSPLQLHEWQQAMHAPGQPAAATSMPSSADASPLKCIPRGSPRQLPEVAPQLYPLAVYEFGTVRGPIIISLA</sequence>
<dbReference type="PANTHER" id="PTHR21087">
    <property type="entry name" value="SHIKIMATE KINASE"/>
    <property type="match status" value="1"/>
</dbReference>
<dbReference type="Proteomes" id="UP001190700">
    <property type="component" value="Unassembled WGS sequence"/>
</dbReference>
<name>A0AAE0LLM4_9CHLO</name>
<feature type="region of interest" description="Disordered" evidence="1">
    <location>
        <begin position="96"/>
        <end position="115"/>
    </location>
</feature>